<dbReference type="PATRIC" id="fig|1359196.3.peg.1346"/>
<sequence length="572" mass="65209">MQKIVLQGPRITNLPNQETLAKIYKEDEIKTYLASSHNPQEIFIYAHGMEHFEKSLLSQLRLELFQENNTCNLSEQLAHNVLTKIVKNTVGVQPNTIHIFSCHSGAAQHNLKDVEGNVILCTYIPATNTTKAGIDNLLFNKNCNSESLIDFIVKNLPLLTVVGFSISYKLNNNIHSLAFDHKTIKTMDMNSFSEFLQEQYQKVKEFYKELKEHFSQEHLNSELLPDYDFSEKIYTSNELEEAFGTILNLYNQSLSGQEMLTILNMINKADLTYLFCDLISENGCEIILLAETILNKINDDPSRYISHAIKSQAPFVVETLLNKAGKIEDIKLNLYLGKAIEIGYFHIIKMIVDKISIINENNLDIAFNCQFGIQQKNQIIELISSKIDNISDLRAIKVIESCNLPAIKMVLNSKKKIAHKELESALKTKNSEVIDFIYSKYNGNFDLALNYVIREKAQTSFIDELINKSKISMLKIFLALEENNLEILPKLLAKINIKNIKPEDHERCYDIIIKKYDIELAKEAIKYIKQFNITSNITLPELNESTEVSNLENDLMPVIGEESSFGFTPAAG</sequence>
<dbReference type="Proteomes" id="UP000033475">
    <property type="component" value="Unassembled WGS sequence"/>
</dbReference>
<dbReference type="RefSeq" id="WP_011271348.1">
    <property type="nucleotide sequence ID" value="NZ_LANQ01000001.1"/>
</dbReference>
<evidence type="ECO:0000313" key="1">
    <source>
        <dbReference type="EMBL" id="KJV58997.1"/>
    </source>
</evidence>
<gene>
    <name evidence="1" type="ORF">RFEPED_1392</name>
</gene>
<evidence type="ECO:0000313" key="2">
    <source>
        <dbReference type="Proteomes" id="UP000033475"/>
    </source>
</evidence>
<protein>
    <submittedName>
        <fullName evidence="1">Uncharacterized protein</fullName>
    </submittedName>
</protein>
<comment type="caution">
    <text evidence="1">The sequence shown here is derived from an EMBL/GenBank/DDBJ whole genome shotgun (WGS) entry which is preliminary data.</text>
</comment>
<dbReference type="EMBL" id="LANQ01000001">
    <property type="protein sequence ID" value="KJV58997.1"/>
    <property type="molecule type" value="Genomic_DNA"/>
</dbReference>
<reference evidence="1 2" key="1">
    <citation type="submission" date="2015-01" db="EMBL/GenBank/DDBJ databases">
        <title>Genome Sequencing of Rickettsiales.</title>
        <authorList>
            <person name="Daugherty S.C."/>
            <person name="Su Q."/>
            <person name="Abolude K."/>
            <person name="Beier-Sexton M."/>
            <person name="Carlyon J.A."/>
            <person name="Carter R."/>
            <person name="Day N.P."/>
            <person name="Dumler S.J."/>
            <person name="Dyachenko V."/>
            <person name="Godinez A."/>
            <person name="Kurtti T.J."/>
            <person name="Lichay M."/>
            <person name="Mullins K.E."/>
            <person name="Ott S."/>
            <person name="Pappas-Brown V."/>
            <person name="Paris D.H."/>
            <person name="Patel P."/>
            <person name="Richards A.L."/>
            <person name="Sadzewicz L."/>
            <person name="Sears K."/>
            <person name="Seidman D."/>
            <person name="Sengamalay N."/>
            <person name="Stenos J."/>
            <person name="Tallon L.J."/>
            <person name="Vincent G."/>
            <person name="Fraser C.M."/>
            <person name="Munderloh U."/>
            <person name="Dunning-Hotopp J.C."/>
        </authorList>
    </citation>
    <scope>NUCLEOTIDE SEQUENCE [LARGE SCALE GENOMIC DNA]</scope>
    <source>
        <strain evidence="1 2">Pedreira</strain>
    </source>
</reference>
<name>A0A0F3MU62_RICFI</name>
<proteinExistence type="predicted"/>
<accession>A0A0F3MU62</accession>
<dbReference type="AlphaFoldDB" id="A0A0F3MU62"/>
<organism evidence="1 2">
    <name type="scientific">Rickettsia felis str. Pedreira</name>
    <dbReference type="NCBI Taxonomy" id="1359196"/>
    <lineage>
        <taxon>Bacteria</taxon>
        <taxon>Pseudomonadati</taxon>
        <taxon>Pseudomonadota</taxon>
        <taxon>Alphaproteobacteria</taxon>
        <taxon>Rickettsiales</taxon>
        <taxon>Rickettsiaceae</taxon>
        <taxon>Rickettsieae</taxon>
        <taxon>Rickettsia</taxon>
        <taxon>spotted fever group</taxon>
    </lineage>
</organism>